<sequence>MSSDEDDYMSTKFLEADATNQQLTYSEKRRKHLHNQQIKSYIKPRAQLEQEAREEGLKKAMDSENKGMKLMMKMGFKTGMTLGKSSTAGIHEPISVEVKKGRQGLGMESSVKRARDEQEAQEVKEAQEASKRVALDPMAYREAMAERAKEGKLTRRIGACASLCKKLDEETGVESNILWTLVPKPVTEGEDKSEETYEDFYPAEALKALKELSSTDKLDRIIAYLRDKYVYCFWCGARYDSPEDLKENCPGEQEDDH</sequence>
<feature type="region of interest" description="Disordered" evidence="1">
    <location>
        <begin position="29"/>
        <end position="54"/>
    </location>
</feature>
<gene>
    <name evidence="3" type="ORF">PHYBLDRAFT_186899</name>
</gene>
<dbReference type="VEuPathDB" id="FungiDB:PHYBLDRAFT_186899"/>
<dbReference type="Pfam" id="PF13821">
    <property type="entry name" value="DUF4187"/>
    <property type="match status" value="1"/>
</dbReference>
<dbReference type="InParanoid" id="A0A162PKN4"/>
<feature type="domain" description="G-patch" evidence="2">
    <location>
        <begin position="63"/>
        <end position="110"/>
    </location>
</feature>
<dbReference type="InterPro" id="IPR039249">
    <property type="entry name" value="GPATCH11"/>
</dbReference>
<dbReference type="PROSITE" id="PS50174">
    <property type="entry name" value="G_PATCH"/>
    <property type="match status" value="1"/>
</dbReference>
<reference evidence="4" key="1">
    <citation type="submission" date="2015-06" db="EMBL/GenBank/DDBJ databases">
        <title>Expansion of signal transduction pathways in fungi by whole-genome duplication.</title>
        <authorList>
            <consortium name="DOE Joint Genome Institute"/>
            <person name="Corrochano L.M."/>
            <person name="Kuo A."/>
            <person name="Marcet-Houben M."/>
            <person name="Polaino S."/>
            <person name="Salamov A."/>
            <person name="Villalobos J.M."/>
            <person name="Alvarez M.I."/>
            <person name="Avalos J."/>
            <person name="Benito E.P."/>
            <person name="Benoit I."/>
            <person name="Burger G."/>
            <person name="Camino L.P."/>
            <person name="Canovas D."/>
            <person name="Cerda-Olmedo E."/>
            <person name="Cheng J.-F."/>
            <person name="Dominguez A."/>
            <person name="Elias M."/>
            <person name="Eslava A.P."/>
            <person name="Glaser F."/>
            <person name="Grimwood J."/>
            <person name="Gutierrez G."/>
            <person name="Heitman J."/>
            <person name="Henrissat B."/>
            <person name="Iturriaga E.A."/>
            <person name="Lang B.F."/>
            <person name="Lavin J.L."/>
            <person name="Lee S."/>
            <person name="Li W."/>
            <person name="Lindquist E."/>
            <person name="Lopez-Garcia S."/>
            <person name="Luque E.M."/>
            <person name="Marcos A.T."/>
            <person name="Martin J."/>
            <person name="McCluskey K."/>
            <person name="Medina H.R."/>
            <person name="Miralles-Duran A."/>
            <person name="Miyazaki A."/>
            <person name="Munoz-Torres E."/>
            <person name="Oguiza J.A."/>
            <person name="Ohm R."/>
            <person name="Olmedo M."/>
            <person name="Orejas M."/>
            <person name="Ortiz-Castellanos L."/>
            <person name="Pisabarro A.G."/>
            <person name="Rodriguez-Romero J."/>
            <person name="Ruiz-Herrera J."/>
            <person name="Ruiz-Vazquez R."/>
            <person name="Sanz C."/>
            <person name="Schackwitz W."/>
            <person name="Schmutz J."/>
            <person name="Shahriari M."/>
            <person name="Shelest E."/>
            <person name="Silva-Franco F."/>
            <person name="Soanes D."/>
            <person name="Syed K."/>
            <person name="Tagua V.G."/>
            <person name="Talbot N.J."/>
            <person name="Thon M."/>
            <person name="De vries R.P."/>
            <person name="Wiebenga A."/>
            <person name="Yadav J.S."/>
            <person name="Braun E.L."/>
            <person name="Baker S."/>
            <person name="Garre V."/>
            <person name="Horwitz B."/>
            <person name="Torres-Martinez S."/>
            <person name="Idnurm A."/>
            <person name="Herrera-Estrella A."/>
            <person name="Gabaldon T."/>
            <person name="Grigoriev I.V."/>
        </authorList>
    </citation>
    <scope>NUCLEOTIDE SEQUENCE [LARGE SCALE GENOMIC DNA]</scope>
    <source>
        <strain evidence="4">NRRL 1555(-)</strain>
    </source>
</reference>
<protein>
    <recommendedName>
        <fullName evidence="2">G-patch domain-containing protein</fullName>
    </recommendedName>
</protein>
<dbReference type="OrthoDB" id="786951at2759"/>
<organism evidence="3 4">
    <name type="scientific">Phycomyces blakesleeanus (strain ATCC 8743b / DSM 1359 / FGSC 10004 / NBRC 33097 / NRRL 1555)</name>
    <dbReference type="NCBI Taxonomy" id="763407"/>
    <lineage>
        <taxon>Eukaryota</taxon>
        <taxon>Fungi</taxon>
        <taxon>Fungi incertae sedis</taxon>
        <taxon>Mucoromycota</taxon>
        <taxon>Mucoromycotina</taxon>
        <taxon>Mucoromycetes</taxon>
        <taxon>Mucorales</taxon>
        <taxon>Phycomycetaceae</taxon>
        <taxon>Phycomyces</taxon>
    </lineage>
</organism>
<proteinExistence type="predicted"/>
<dbReference type="GeneID" id="29000204"/>
<dbReference type="AlphaFoldDB" id="A0A162PKN4"/>
<dbReference type="Proteomes" id="UP000077315">
    <property type="component" value="Unassembled WGS sequence"/>
</dbReference>
<dbReference type="InterPro" id="IPR025239">
    <property type="entry name" value="DUF4187"/>
</dbReference>
<dbReference type="SMART" id="SM00443">
    <property type="entry name" value="G_patch"/>
    <property type="match status" value="1"/>
</dbReference>
<evidence type="ECO:0000259" key="2">
    <source>
        <dbReference type="PROSITE" id="PS50174"/>
    </source>
</evidence>
<evidence type="ECO:0000313" key="3">
    <source>
        <dbReference type="EMBL" id="OAD73727.1"/>
    </source>
</evidence>
<dbReference type="SMART" id="SM01173">
    <property type="entry name" value="DUF4187"/>
    <property type="match status" value="1"/>
</dbReference>
<dbReference type="PANTHER" id="PTHR21032:SF0">
    <property type="entry name" value="G PATCH DOMAIN-CONTAINING PROTEIN 11"/>
    <property type="match status" value="1"/>
</dbReference>
<evidence type="ECO:0000313" key="4">
    <source>
        <dbReference type="Proteomes" id="UP000077315"/>
    </source>
</evidence>
<name>A0A162PKN4_PHYB8</name>
<keyword evidence="4" id="KW-1185">Reference proteome</keyword>
<dbReference type="PANTHER" id="PTHR21032">
    <property type="entry name" value="G PATCH DOMAIN-CONTAINING PROTEIN 11"/>
    <property type="match status" value="1"/>
</dbReference>
<dbReference type="GO" id="GO:0003676">
    <property type="term" value="F:nucleic acid binding"/>
    <property type="evidence" value="ECO:0007669"/>
    <property type="project" value="InterPro"/>
</dbReference>
<evidence type="ECO:0000256" key="1">
    <source>
        <dbReference type="SAM" id="MobiDB-lite"/>
    </source>
</evidence>
<dbReference type="GO" id="GO:0000776">
    <property type="term" value="C:kinetochore"/>
    <property type="evidence" value="ECO:0007669"/>
    <property type="project" value="TreeGrafter"/>
</dbReference>
<dbReference type="EMBL" id="KV440980">
    <property type="protein sequence ID" value="OAD73727.1"/>
    <property type="molecule type" value="Genomic_DNA"/>
</dbReference>
<accession>A0A162PKN4</accession>
<dbReference type="InterPro" id="IPR000467">
    <property type="entry name" value="G_patch_dom"/>
</dbReference>
<dbReference type="Pfam" id="PF01585">
    <property type="entry name" value="G-patch"/>
    <property type="match status" value="1"/>
</dbReference>
<dbReference type="RefSeq" id="XP_018291767.1">
    <property type="nucleotide sequence ID" value="XM_018439298.1"/>
</dbReference>